<keyword evidence="1" id="KW-1133">Transmembrane helix</keyword>
<feature type="transmembrane region" description="Helical" evidence="1">
    <location>
        <begin position="200"/>
        <end position="219"/>
    </location>
</feature>
<feature type="transmembrane region" description="Helical" evidence="1">
    <location>
        <begin position="252"/>
        <end position="276"/>
    </location>
</feature>
<proteinExistence type="predicted"/>
<protein>
    <recommendedName>
        <fullName evidence="3">Zinc ribbon domain-containing protein</fullName>
    </recommendedName>
</protein>
<feature type="transmembrane region" description="Helical" evidence="1">
    <location>
        <begin position="282"/>
        <end position="301"/>
    </location>
</feature>
<comment type="caution">
    <text evidence="2">The sequence shown here is derived from an EMBL/GenBank/DDBJ whole genome shotgun (WGS) entry which is preliminary data.</text>
</comment>
<reference evidence="2" key="1">
    <citation type="journal article" date="2020" name="mSystems">
        <title>Genome- and Community-Level Interaction Insights into Carbon Utilization and Element Cycling Functions of Hydrothermarchaeota in Hydrothermal Sediment.</title>
        <authorList>
            <person name="Zhou Z."/>
            <person name="Liu Y."/>
            <person name="Xu W."/>
            <person name="Pan J."/>
            <person name="Luo Z.H."/>
            <person name="Li M."/>
        </authorList>
    </citation>
    <scope>NUCLEOTIDE SEQUENCE [LARGE SCALE GENOMIC DNA]</scope>
    <source>
        <strain evidence="2">SpSt-573</strain>
    </source>
</reference>
<evidence type="ECO:0000256" key="1">
    <source>
        <dbReference type="SAM" id="Phobius"/>
    </source>
</evidence>
<evidence type="ECO:0000313" key="2">
    <source>
        <dbReference type="EMBL" id="HGS21316.1"/>
    </source>
</evidence>
<evidence type="ECO:0008006" key="3">
    <source>
        <dbReference type="Google" id="ProtNLM"/>
    </source>
</evidence>
<gene>
    <name evidence="2" type="ORF">ENT37_05540</name>
</gene>
<sequence length="344" mass="38025">MSEKGLLGLTCPRCGGTVPVPEGQALVICPFCEMRSVVSGERGVRRYQVPLRVKREQALESLRQFLNRGVAIARDTARRAEIGEVFLVHVPFWAAWGQGVAWAFGQERVGSGDDTRYVPREKRAVGEVSWNEVACDVGEFGVRRISLEGRPLEPFNGDQLHYSGMVFEPVGSAEKALEKARKAFEEWVASRVRLSRTSQLFTRILGARLGLVYYPVWVLRYLYRGRAFQVVVDGFDGQVLYGKAPGNLLYRAAMLVGGMAVGAFVAVDVSALIVSLSDDSDILGAALISLAAGIGLMVAGWQKFRYGEQVEYHRYKANQESASGLSGDLLDVKEIVREVQRFIE</sequence>
<accession>A0A7C4KH54</accession>
<organism evidence="2">
    <name type="scientific">Anaerolinea thermolimosa</name>
    <dbReference type="NCBI Taxonomy" id="229919"/>
    <lineage>
        <taxon>Bacteria</taxon>
        <taxon>Bacillati</taxon>
        <taxon>Chloroflexota</taxon>
        <taxon>Anaerolineae</taxon>
        <taxon>Anaerolineales</taxon>
        <taxon>Anaerolineaceae</taxon>
        <taxon>Anaerolinea</taxon>
    </lineage>
</organism>
<dbReference type="EMBL" id="DSYK01000285">
    <property type="protein sequence ID" value="HGS21316.1"/>
    <property type="molecule type" value="Genomic_DNA"/>
</dbReference>
<dbReference type="AlphaFoldDB" id="A0A7C4KH54"/>
<keyword evidence="1" id="KW-0472">Membrane</keyword>
<name>A0A7C4KH54_9CHLR</name>
<keyword evidence="1" id="KW-0812">Transmembrane</keyword>